<feature type="region of interest" description="Disordered" evidence="1">
    <location>
        <begin position="32"/>
        <end position="56"/>
    </location>
</feature>
<dbReference type="EMBL" id="CH902617">
    <property type="protein sequence ID" value="KPU80044.1"/>
    <property type="molecule type" value="Genomic_DNA"/>
</dbReference>
<reference evidence="3 4" key="1">
    <citation type="journal article" date="2007" name="Nature">
        <title>Evolution of genes and genomes on the Drosophila phylogeny.</title>
        <authorList>
            <consortium name="Drosophila 12 Genomes Consortium"/>
            <person name="Clark A.G."/>
            <person name="Eisen M.B."/>
            <person name="Smith D.R."/>
            <person name="Bergman C.M."/>
            <person name="Oliver B."/>
            <person name="Markow T.A."/>
            <person name="Kaufman T.C."/>
            <person name="Kellis M."/>
            <person name="Gelbart W."/>
            <person name="Iyer V.N."/>
            <person name="Pollard D.A."/>
            <person name="Sackton T.B."/>
            <person name="Larracuente A.M."/>
            <person name="Singh N.D."/>
            <person name="Abad J.P."/>
            <person name="Abt D.N."/>
            <person name="Adryan B."/>
            <person name="Aguade M."/>
            <person name="Akashi H."/>
            <person name="Anderson W.W."/>
            <person name="Aquadro C.F."/>
            <person name="Ardell D.H."/>
            <person name="Arguello R."/>
            <person name="Artieri C.G."/>
            <person name="Barbash D.A."/>
            <person name="Barker D."/>
            <person name="Barsanti P."/>
            <person name="Batterham P."/>
            <person name="Batzoglou S."/>
            <person name="Begun D."/>
            <person name="Bhutkar A."/>
            <person name="Blanco E."/>
            <person name="Bosak S.A."/>
            <person name="Bradley R.K."/>
            <person name="Brand A.D."/>
            <person name="Brent M.R."/>
            <person name="Brooks A.N."/>
            <person name="Brown R.H."/>
            <person name="Butlin R.K."/>
            <person name="Caggese C."/>
            <person name="Calvi B.R."/>
            <person name="Bernardo de Carvalho A."/>
            <person name="Caspi A."/>
            <person name="Castrezana S."/>
            <person name="Celniker S.E."/>
            <person name="Chang J.L."/>
            <person name="Chapple C."/>
            <person name="Chatterji S."/>
            <person name="Chinwalla A."/>
            <person name="Civetta A."/>
            <person name="Clifton S.W."/>
            <person name="Comeron J.M."/>
            <person name="Costello J.C."/>
            <person name="Coyne J.A."/>
            <person name="Daub J."/>
            <person name="David R.G."/>
            <person name="Delcher A.L."/>
            <person name="Delehaunty K."/>
            <person name="Do C.B."/>
            <person name="Ebling H."/>
            <person name="Edwards K."/>
            <person name="Eickbush T."/>
            <person name="Evans J.D."/>
            <person name="Filipski A."/>
            <person name="Findeiss S."/>
            <person name="Freyhult E."/>
            <person name="Fulton L."/>
            <person name="Fulton R."/>
            <person name="Garcia A.C."/>
            <person name="Gardiner A."/>
            <person name="Garfield D.A."/>
            <person name="Garvin B.E."/>
            <person name="Gibson G."/>
            <person name="Gilbert D."/>
            <person name="Gnerre S."/>
            <person name="Godfrey J."/>
            <person name="Good R."/>
            <person name="Gotea V."/>
            <person name="Gravely B."/>
            <person name="Greenberg A.J."/>
            <person name="Griffiths-Jones S."/>
            <person name="Gross S."/>
            <person name="Guigo R."/>
            <person name="Gustafson E.A."/>
            <person name="Haerty W."/>
            <person name="Hahn M.W."/>
            <person name="Halligan D.L."/>
            <person name="Halpern A.L."/>
            <person name="Halter G.M."/>
            <person name="Han M.V."/>
            <person name="Heger A."/>
            <person name="Hillier L."/>
            <person name="Hinrichs A.S."/>
            <person name="Holmes I."/>
            <person name="Hoskins R.A."/>
            <person name="Hubisz M.J."/>
            <person name="Hultmark D."/>
            <person name="Huntley M.A."/>
            <person name="Jaffe D.B."/>
            <person name="Jagadeeshan S."/>
            <person name="Jeck W.R."/>
            <person name="Johnson J."/>
            <person name="Jones C.D."/>
            <person name="Jordan W.C."/>
            <person name="Karpen G.H."/>
            <person name="Kataoka E."/>
            <person name="Keightley P.D."/>
            <person name="Kheradpour P."/>
            <person name="Kirkness E.F."/>
            <person name="Koerich L.B."/>
            <person name="Kristiansen K."/>
            <person name="Kudrna D."/>
            <person name="Kulathinal R.J."/>
            <person name="Kumar S."/>
            <person name="Kwok R."/>
            <person name="Lander E."/>
            <person name="Langley C.H."/>
            <person name="Lapoint R."/>
            <person name="Lazzaro B.P."/>
            <person name="Lee S.J."/>
            <person name="Levesque L."/>
            <person name="Li R."/>
            <person name="Lin C.F."/>
            <person name="Lin M.F."/>
            <person name="Lindblad-Toh K."/>
            <person name="Llopart A."/>
            <person name="Long M."/>
            <person name="Low L."/>
            <person name="Lozovsky E."/>
            <person name="Lu J."/>
            <person name="Luo M."/>
            <person name="Machado C.A."/>
            <person name="Makalowski W."/>
            <person name="Marzo M."/>
            <person name="Matsuda M."/>
            <person name="Matzkin L."/>
            <person name="McAllister B."/>
            <person name="McBride C.S."/>
            <person name="McKernan B."/>
            <person name="McKernan K."/>
            <person name="Mendez-Lago M."/>
            <person name="Minx P."/>
            <person name="Mollenhauer M.U."/>
            <person name="Montooth K."/>
            <person name="Mount S.M."/>
            <person name="Mu X."/>
            <person name="Myers E."/>
            <person name="Negre B."/>
            <person name="Newfeld S."/>
            <person name="Nielsen R."/>
            <person name="Noor M.A."/>
            <person name="O'Grady P."/>
            <person name="Pachter L."/>
            <person name="Papaceit M."/>
            <person name="Parisi M.J."/>
            <person name="Parisi M."/>
            <person name="Parts L."/>
            <person name="Pedersen J.S."/>
            <person name="Pesole G."/>
            <person name="Phillippy A.M."/>
            <person name="Ponting C.P."/>
            <person name="Pop M."/>
            <person name="Porcelli D."/>
            <person name="Powell J.R."/>
            <person name="Prohaska S."/>
            <person name="Pruitt K."/>
            <person name="Puig M."/>
            <person name="Quesneville H."/>
            <person name="Ram K.R."/>
            <person name="Rand D."/>
            <person name="Rasmussen M.D."/>
            <person name="Reed L.K."/>
            <person name="Reenan R."/>
            <person name="Reily A."/>
            <person name="Remington K.A."/>
            <person name="Rieger T.T."/>
            <person name="Ritchie M.G."/>
            <person name="Robin C."/>
            <person name="Rogers Y.H."/>
            <person name="Rohde C."/>
            <person name="Rozas J."/>
            <person name="Rubenfield M.J."/>
            <person name="Ruiz A."/>
            <person name="Russo S."/>
            <person name="Salzberg S.L."/>
            <person name="Sanchez-Gracia A."/>
            <person name="Saranga D.J."/>
            <person name="Sato H."/>
            <person name="Schaeffer S.W."/>
            <person name="Schatz M.C."/>
            <person name="Schlenke T."/>
            <person name="Schwartz R."/>
            <person name="Segarra C."/>
            <person name="Singh R.S."/>
            <person name="Sirot L."/>
            <person name="Sirota M."/>
            <person name="Sisneros N.B."/>
            <person name="Smith C.D."/>
            <person name="Smith T.F."/>
            <person name="Spieth J."/>
            <person name="Stage D.E."/>
            <person name="Stark A."/>
            <person name="Stephan W."/>
            <person name="Strausberg R.L."/>
            <person name="Strempel S."/>
            <person name="Sturgill D."/>
            <person name="Sutton G."/>
            <person name="Sutton G.G."/>
            <person name="Tao W."/>
            <person name="Teichmann S."/>
            <person name="Tobari Y.N."/>
            <person name="Tomimura Y."/>
            <person name="Tsolas J.M."/>
            <person name="Valente V.L."/>
            <person name="Venter E."/>
            <person name="Venter J.C."/>
            <person name="Vicario S."/>
            <person name="Vieira F.G."/>
            <person name="Vilella A.J."/>
            <person name="Villasante A."/>
            <person name="Walenz B."/>
            <person name="Wang J."/>
            <person name="Wasserman M."/>
            <person name="Watts T."/>
            <person name="Wilson D."/>
            <person name="Wilson R.K."/>
            <person name="Wing R.A."/>
            <person name="Wolfner M.F."/>
            <person name="Wong A."/>
            <person name="Wong G.K."/>
            <person name="Wu C.I."/>
            <person name="Wu G."/>
            <person name="Yamamoto D."/>
            <person name="Yang H.P."/>
            <person name="Yang S.P."/>
            <person name="Yorke J.A."/>
            <person name="Yoshida K."/>
            <person name="Zdobnov E."/>
            <person name="Zhang P."/>
            <person name="Zhang Y."/>
            <person name="Zimin A.V."/>
            <person name="Baldwin J."/>
            <person name="Abdouelleil A."/>
            <person name="Abdulkadir J."/>
            <person name="Abebe A."/>
            <person name="Abera B."/>
            <person name="Abreu J."/>
            <person name="Acer S.C."/>
            <person name="Aftuck L."/>
            <person name="Alexander A."/>
            <person name="An P."/>
            <person name="Anderson E."/>
            <person name="Anderson S."/>
            <person name="Arachi H."/>
            <person name="Azer M."/>
            <person name="Bachantsang P."/>
            <person name="Barry A."/>
            <person name="Bayul T."/>
            <person name="Berlin A."/>
            <person name="Bessette D."/>
            <person name="Bloom T."/>
            <person name="Blye J."/>
            <person name="Boguslavskiy L."/>
            <person name="Bonnet C."/>
            <person name="Boukhgalter B."/>
            <person name="Bourzgui I."/>
            <person name="Brown A."/>
            <person name="Cahill P."/>
            <person name="Channer S."/>
            <person name="Cheshatsang Y."/>
            <person name="Chuda L."/>
            <person name="Citroen M."/>
            <person name="Collymore A."/>
            <person name="Cooke P."/>
            <person name="Costello M."/>
            <person name="D'Aco K."/>
            <person name="Daza R."/>
            <person name="De Haan G."/>
            <person name="DeGray S."/>
            <person name="DeMaso C."/>
            <person name="Dhargay N."/>
            <person name="Dooley K."/>
            <person name="Dooley E."/>
            <person name="Doricent M."/>
            <person name="Dorje P."/>
            <person name="Dorjee K."/>
            <person name="Dupes A."/>
            <person name="Elong R."/>
            <person name="Falk J."/>
            <person name="Farina A."/>
            <person name="Faro S."/>
            <person name="Ferguson D."/>
            <person name="Fisher S."/>
            <person name="Foley C.D."/>
            <person name="Franke A."/>
            <person name="Friedrich D."/>
            <person name="Gadbois L."/>
            <person name="Gearin G."/>
            <person name="Gearin C.R."/>
            <person name="Giannoukos G."/>
            <person name="Goode T."/>
            <person name="Graham J."/>
            <person name="Grandbois E."/>
            <person name="Grewal S."/>
            <person name="Gyaltsen K."/>
            <person name="Hafez N."/>
            <person name="Hagos B."/>
            <person name="Hall J."/>
            <person name="Henson C."/>
            <person name="Hollinger A."/>
            <person name="Honan T."/>
            <person name="Huard M.D."/>
            <person name="Hughes L."/>
            <person name="Hurhula B."/>
            <person name="Husby M.E."/>
            <person name="Kamat A."/>
            <person name="Kanga B."/>
            <person name="Kashin S."/>
            <person name="Khazanovich D."/>
            <person name="Kisner P."/>
            <person name="Lance K."/>
            <person name="Lara M."/>
            <person name="Lee W."/>
            <person name="Lennon N."/>
            <person name="Letendre F."/>
            <person name="LeVine R."/>
            <person name="Lipovsky A."/>
            <person name="Liu X."/>
            <person name="Liu J."/>
            <person name="Liu S."/>
            <person name="Lokyitsang T."/>
            <person name="Lokyitsang Y."/>
            <person name="Lubonja R."/>
            <person name="Lui A."/>
            <person name="MacDonald P."/>
            <person name="Magnisalis V."/>
            <person name="Maru K."/>
            <person name="Matthews C."/>
            <person name="McCusker W."/>
            <person name="McDonough S."/>
            <person name="Mehta T."/>
            <person name="Meldrim J."/>
            <person name="Meneus L."/>
            <person name="Mihai O."/>
            <person name="Mihalev A."/>
            <person name="Mihova T."/>
            <person name="Mittelman R."/>
            <person name="Mlenga V."/>
            <person name="Montmayeur A."/>
            <person name="Mulrain L."/>
            <person name="Navidi A."/>
            <person name="Naylor J."/>
            <person name="Negash T."/>
            <person name="Nguyen T."/>
            <person name="Nguyen N."/>
            <person name="Nicol R."/>
            <person name="Norbu C."/>
            <person name="Norbu N."/>
            <person name="Novod N."/>
            <person name="O'Neill B."/>
            <person name="Osman S."/>
            <person name="Markiewicz E."/>
            <person name="Oyono O.L."/>
            <person name="Patti C."/>
            <person name="Phunkhang P."/>
            <person name="Pierre F."/>
            <person name="Priest M."/>
            <person name="Raghuraman S."/>
            <person name="Rege F."/>
            <person name="Reyes R."/>
            <person name="Rise C."/>
            <person name="Rogov P."/>
            <person name="Ross K."/>
            <person name="Ryan E."/>
            <person name="Settipalli S."/>
            <person name="Shea T."/>
            <person name="Sherpa N."/>
            <person name="Shi L."/>
            <person name="Shih D."/>
            <person name="Sparrow T."/>
            <person name="Spaulding J."/>
            <person name="Stalker J."/>
            <person name="Stange-Thomann N."/>
            <person name="Stavropoulos S."/>
            <person name="Stone C."/>
            <person name="Strader C."/>
            <person name="Tesfaye S."/>
            <person name="Thomson T."/>
            <person name="Thoulutsang Y."/>
            <person name="Thoulutsang D."/>
            <person name="Topham K."/>
            <person name="Topping I."/>
            <person name="Tsamla T."/>
            <person name="Vassiliev H."/>
            <person name="Vo A."/>
            <person name="Wangchuk T."/>
            <person name="Wangdi T."/>
            <person name="Weiand M."/>
            <person name="Wilkinson J."/>
            <person name="Wilson A."/>
            <person name="Yadav S."/>
            <person name="Young G."/>
            <person name="Yu Q."/>
            <person name="Zembek L."/>
            <person name="Zhong D."/>
            <person name="Zimmer A."/>
            <person name="Zwirko Z."/>
            <person name="Jaffe D.B."/>
            <person name="Alvarez P."/>
            <person name="Brockman W."/>
            <person name="Butler J."/>
            <person name="Chin C."/>
            <person name="Gnerre S."/>
            <person name="Grabherr M."/>
            <person name="Kleber M."/>
            <person name="Mauceli E."/>
            <person name="MacCallum I."/>
        </authorList>
    </citation>
    <scope>NUCLEOTIDE SEQUENCE [LARGE SCALE GENOMIC DNA]</scope>
    <source>
        <strain evidence="4">Tucson 14024-0371.13</strain>
    </source>
</reference>
<keyword evidence="2" id="KW-0732">Signal</keyword>
<evidence type="ECO:0000256" key="2">
    <source>
        <dbReference type="SAM" id="SignalP"/>
    </source>
</evidence>
<evidence type="ECO:0000313" key="4">
    <source>
        <dbReference type="Proteomes" id="UP000007801"/>
    </source>
</evidence>
<accession>A0A0N8P1I8</accession>
<organism evidence="3 4">
    <name type="scientific">Drosophila ananassae</name>
    <name type="common">Fruit fly</name>
    <dbReference type="NCBI Taxonomy" id="7217"/>
    <lineage>
        <taxon>Eukaryota</taxon>
        <taxon>Metazoa</taxon>
        <taxon>Ecdysozoa</taxon>
        <taxon>Arthropoda</taxon>
        <taxon>Hexapoda</taxon>
        <taxon>Insecta</taxon>
        <taxon>Pterygota</taxon>
        <taxon>Neoptera</taxon>
        <taxon>Endopterygota</taxon>
        <taxon>Diptera</taxon>
        <taxon>Brachycera</taxon>
        <taxon>Muscomorpha</taxon>
        <taxon>Ephydroidea</taxon>
        <taxon>Drosophilidae</taxon>
        <taxon>Drosophila</taxon>
        <taxon>Sophophora</taxon>
    </lineage>
</organism>
<feature type="signal peptide" evidence="2">
    <location>
        <begin position="1"/>
        <end position="18"/>
    </location>
</feature>
<feature type="chain" id="PRO_5006029047" description="DUF4794 domain-containing protein" evidence="2">
    <location>
        <begin position="19"/>
        <end position="141"/>
    </location>
</feature>
<protein>
    <recommendedName>
        <fullName evidence="5">DUF4794 domain-containing protein</fullName>
    </recommendedName>
</protein>
<evidence type="ECO:0008006" key="5">
    <source>
        <dbReference type="Google" id="ProtNLM"/>
    </source>
</evidence>
<sequence length="141" mass="15642">MKLIIVLLILGWVSTGHSVFFGLRFSNPWSSSEVSQEPLPENPPKHPRRCKPIEPVSKPMNVKDVRFLANQEQSTTVGPDLISTRYIVPLPTLAPSTTTTTTQEPNIGQETEDTPFAVDCEPQPIGIVAHIRATILKVFKK</sequence>
<dbReference type="AlphaFoldDB" id="A0A0N8P1I8"/>
<evidence type="ECO:0000313" key="3">
    <source>
        <dbReference type="EMBL" id="KPU80044.1"/>
    </source>
</evidence>
<keyword evidence="4" id="KW-1185">Reference proteome</keyword>
<dbReference type="InParanoid" id="A0A0N8P1I8"/>
<gene>
    <name evidence="3" type="primary">Dana\GF26369</name>
    <name evidence="3" type="ORF">GF26369</name>
</gene>
<evidence type="ECO:0000256" key="1">
    <source>
        <dbReference type="SAM" id="MobiDB-lite"/>
    </source>
</evidence>
<proteinExistence type="predicted"/>
<name>A0A0N8P1I8_DROAN</name>
<dbReference type="Proteomes" id="UP000007801">
    <property type="component" value="Unassembled WGS sequence"/>
</dbReference>